<feature type="compositionally biased region" description="Polar residues" evidence="1">
    <location>
        <begin position="31"/>
        <end position="53"/>
    </location>
</feature>
<dbReference type="GeneID" id="27317684"/>
<keyword evidence="3" id="KW-1185">Reference proteome</keyword>
<evidence type="ECO:0000313" key="3">
    <source>
        <dbReference type="Proteomes" id="UP000053259"/>
    </source>
</evidence>
<gene>
    <name evidence="2" type="ORF">PV09_09711</name>
</gene>
<sequence>MGSGRRLSYSGREWCRSTGRISLVCRERSPESLQRFSSPPISATTPDSTTNDNEPLCREIDAWIEPPLKAPTPSSQDDVHERADQYIFQYMAPLGHMPPIRLLRELKDQELA</sequence>
<feature type="region of interest" description="Disordered" evidence="1">
    <location>
        <begin position="29"/>
        <end position="53"/>
    </location>
</feature>
<organism evidence="2 3">
    <name type="scientific">Verruconis gallopava</name>
    <dbReference type="NCBI Taxonomy" id="253628"/>
    <lineage>
        <taxon>Eukaryota</taxon>
        <taxon>Fungi</taxon>
        <taxon>Dikarya</taxon>
        <taxon>Ascomycota</taxon>
        <taxon>Pezizomycotina</taxon>
        <taxon>Dothideomycetes</taxon>
        <taxon>Pleosporomycetidae</taxon>
        <taxon>Venturiales</taxon>
        <taxon>Sympoventuriaceae</taxon>
        <taxon>Verruconis</taxon>
    </lineage>
</organism>
<evidence type="ECO:0000256" key="1">
    <source>
        <dbReference type="SAM" id="MobiDB-lite"/>
    </source>
</evidence>
<reference evidence="2 3" key="1">
    <citation type="submission" date="2015-01" db="EMBL/GenBank/DDBJ databases">
        <title>The Genome Sequence of Ochroconis gallopava CBS43764.</title>
        <authorList>
            <consortium name="The Broad Institute Genomics Platform"/>
            <person name="Cuomo C."/>
            <person name="de Hoog S."/>
            <person name="Gorbushina A."/>
            <person name="Stielow B."/>
            <person name="Teixiera M."/>
            <person name="Abouelleil A."/>
            <person name="Chapman S.B."/>
            <person name="Priest M."/>
            <person name="Young S.K."/>
            <person name="Wortman J."/>
            <person name="Nusbaum C."/>
            <person name="Birren B."/>
        </authorList>
    </citation>
    <scope>NUCLEOTIDE SEQUENCE [LARGE SCALE GENOMIC DNA]</scope>
    <source>
        <strain evidence="2 3">CBS 43764</strain>
    </source>
</reference>
<dbReference type="EMBL" id="KN847670">
    <property type="protein sequence ID" value="KIV98475.1"/>
    <property type="molecule type" value="Genomic_DNA"/>
</dbReference>
<dbReference type="HOGENOM" id="CLU_2147796_0_0_1"/>
<dbReference type="InParanoid" id="A0A0D1X8W4"/>
<dbReference type="RefSeq" id="XP_016208345.1">
    <property type="nucleotide sequence ID" value="XM_016363823.1"/>
</dbReference>
<dbReference type="Proteomes" id="UP000053259">
    <property type="component" value="Unassembled WGS sequence"/>
</dbReference>
<dbReference type="VEuPathDB" id="FungiDB:PV09_09711"/>
<dbReference type="OrthoDB" id="10517132at2759"/>
<accession>A0A0D1X8W4</accession>
<protein>
    <submittedName>
        <fullName evidence="2">Uncharacterized protein</fullName>
    </submittedName>
</protein>
<evidence type="ECO:0000313" key="2">
    <source>
        <dbReference type="EMBL" id="KIV98475.1"/>
    </source>
</evidence>
<dbReference type="AlphaFoldDB" id="A0A0D1X8W4"/>
<proteinExistence type="predicted"/>
<name>A0A0D1X8W4_9PEZI</name>